<reference evidence="3" key="1">
    <citation type="journal article" date="2019" name="Int. J. Syst. Evol. Microbiol.">
        <title>The Global Catalogue of Microorganisms (GCM) 10K type strain sequencing project: providing services to taxonomists for standard genome sequencing and annotation.</title>
        <authorList>
            <consortium name="The Broad Institute Genomics Platform"/>
            <consortium name="The Broad Institute Genome Sequencing Center for Infectious Disease"/>
            <person name="Wu L."/>
            <person name="Ma J."/>
        </authorList>
    </citation>
    <scope>NUCLEOTIDE SEQUENCE [LARGE SCALE GENOMIC DNA]</scope>
    <source>
        <strain evidence="3">CECT 7069</strain>
    </source>
</reference>
<dbReference type="RefSeq" id="WP_238228238.1">
    <property type="nucleotide sequence ID" value="NZ_BPQD01000042.1"/>
</dbReference>
<protein>
    <submittedName>
        <fullName evidence="2">Uncharacterized protein</fullName>
    </submittedName>
</protein>
<sequence>MTVRNHCGSVDEGLSMDATSGVTPPFLPTLFVALLLGAASLVCRESDAPAPDPTTSISTTLAPRSATAPVATIAAGMVEEAEAAVTFVPAALAFPRQFPLVLATQVAAAQTATPQVVAQGPHRPAGPRIATLRRSAAGKTTHVAEPPRGEAPQADPIPHVAKAETSGDVMPDLSPPDFALPFAPAIQTVGRVRDFVGVQGAAARTQVTALGGAVVEFVEALR</sequence>
<gene>
    <name evidence="2" type="ORF">QWZ12_21895</name>
</gene>
<proteinExistence type="predicted"/>
<evidence type="ECO:0000313" key="2">
    <source>
        <dbReference type="EMBL" id="MDN3593247.1"/>
    </source>
</evidence>
<evidence type="ECO:0000256" key="1">
    <source>
        <dbReference type="SAM" id="MobiDB-lite"/>
    </source>
</evidence>
<keyword evidence="3" id="KW-1185">Reference proteome</keyword>
<evidence type="ECO:0000313" key="3">
    <source>
        <dbReference type="Proteomes" id="UP001224644"/>
    </source>
</evidence>
<organism evidence="2 3">
    <name type="scientific">Methylobacterium adhaesivum</name>
    <dbReference type="NCBI Taxonomy" id="333297"/>
    <lineage>
        <taxon>Bacteria</taxon>
        <taxon>Pseudomonadati</taxon>
        <taxon>Pseudomonadota</taxon>
        <taxon>Alphaproteobacteria</taxon>
        <taxon>Hyphomicrobiales</taxon>
        <taxon>Methylobacteriaceae</taxon>
        <taxon>Methylobacterium</taxon>
    </lineage>
</organism>
<comment type="caution">
    <text evidence="2">The sequence shown here is derived from an EMBL/GenBank/DDBJ whole genome shotgun (WGS) entry which is preliminary data.</text>
</comment>
<accession>A0ABT8BM13</accession>
<dbReference type="Proteomes" id="UP001224644">
    <property type="component" value="Unassembled WGS sequence"/>
</dbReference>
<feature type="region of interest" description="Disordered" evidence="1">
    <location>
        <begin position="135"/>
        <end position="156"/>
    </location>
</feature>
<dbReference type="EMBL" id="JAUFPX010000044">
    <property type="protein sequence ID" value="MDN3593247.1"/>
    <property type="molecule type" value="Genomic_DNA"/>
</dbReference>
<name>A0ABT8BM13_9HYPH</name>